<protein>
    <submittedName>
        <fullName evidence="10">Cytochrome c peroxidase</fullName>
        <ecNumber evidence="10">1.11.1.5</ecNumber>
    </submittedName>
</protein>
<dbReference type="Pfam" id="PF03150">
    <property type="entry name" value="CCP_MauG"/>
    <property type="match status" value="1"/>
</dbReference>
<dbReference type="InterPro" id="IPR008972">
    <property type="entry name" value="Cupredoxin"/>
</dbReference>
<evidence type="ECO:0000313" key="10">
    <source>
        <dbReference type="EMBL" id="MBB4015890.1"/>
    </source>
</evidence>
<comment type="subcellular location">
    <subcellularLocation>
        <location evidence="1">Cell envelope</location>
    </subcellularLocation>
</comment>
<organism evidence="10 11">
    <name type="scientific">Chelatococcus caeni</name>
    <dbReference type="NCBI Taxonomy" id="1348468"/>
    <lineage>
        <taxon>Bacteria</taxon>
        <taxon>Pseudomonadati</taxon>
        <taxon>Pseudomonadota</taxon>
        <taxon>Alphaproteobacteria</taxon>
        <taxon>Hyphomicrobiales</taxon>
        <taxon>Chelatococcaceae</taxon>
        <taxon>Chelatococcus</taxon>
    </lineage>
</organism>
<feature type="domain" description="Cytochrome c" evidence="9">
    <location>
        <begin position="220"/>
        <end position="340"/>
    </location>
</feature>
<keyword evidence="10" id="KW-0575">Peroxidase</keyword>
<dbReference type="InterPro" id="IPR051395">
    <property type="entry name" value="Cytochrome_c_Peroxidase/MauG"/>
</dbReference>
<keyword evidence="3 7" id="KW-0479">Metal-binding</keyword>
<keyword evidence="6 7" id="KW-0408">Iron</keyword>
<feature type="domain" description="Cytochrome c" evidence="9">
    <location>
        <begin position="67"/>
        <end position="194"/>
    </location>
</feature>
<dbReference type="GO" id="GO:0020037">
    <property type="term" value="F:heme binding"/>
    <property type="evidence" value="ECO:0007669"/>
    <property type="project" value="InterPro"/>
</dbReference>
<dbReference type="Proteomes" id="UP000577362">
    <property type="component" value="Unassembled WGS sequence"/>
</dbReference>
<gene>
    <name evidence="10" type="ORF">GGR16_000896</name>
</gene>
<evidence type="ECO:0000256" key="1">
    <source>
        <dbReference type="ARBA" id="ARBA00004196"/>
    </source>
</evidence>
<dbReference type="GO" id="GO:0030313">
    <property type="term" value="C:cell envelope"/>
    <property type="evidence" value="ECO:0007669"/>
    <property type="project" value="UniProtKB-SubCell"/>
</dbReference>
<evidence type="ECO:0000256" key="7">
    <source>
        <dbReference type="PROSITE-ProRule" id="PRU00433"/>
    </source>
</evidence>
<dbReference type="GO" id="GO:0046872">
    <property type="term" value="F:metal ion binding"/>
    <property type="evidence" value="ECO:0007669"/>
    <property type="project" value="UniProtKB-KW"/>
</dbReference>
<evidence type="ECO:0000313" key="11">
    <source>
        <dbReference type="Proteomes" id="UP000577362"/>
    </source>
</evidence>
<dbReference type="EMBL" id="JACIEN010000001">
    <property type="protein sequence ID" value="MBB4015890.1"/>
    <property type="molecule type" value="Genomic_DNA"/>
</dbReference>
<evidence type="ECO:0000256" key="3">
    <source>
        <dbReference type="ARBA" id="ARBA00022723"/>
    </source>
</evidence>
<comment type="caution">
    <text evidence="10">The sequence shown here is derived from an EMBL/GenBank/DDBJ whole genome shotgun (WGS) entry which is preliminary data.</text>
</comment>
<evidence type="ECO:0000256" key="8">
    <source>
        <dbReference type="SAM" id="MobiDB-lite"/>
    </source>
</evidence>
<dbReference type="Gene3D" id="2.60.40.420">
    <property type="entry name" value="Cupredoxins - blue copper proteins"/>
    <property type="match status" value="1"/>
</dbReference>
<dbReference type="AlphaFoldDB" id="A0A840BSA5"/>
<keyword evidence="2 7" id="KW-0349">Heme</keyword>
<name>A0A840BSA5_9HYPH</name>
<accession>A0A840BSA5</accession>
<dbReference type="PANTHER" id="PTHR30600:SF10">
    <property type="entry name" value="BLL6722 PROTEIN"/>
    <property type="match status" value="1"/>
</dbReference>
<keyword evidence="11" id="KW-1185">Reference proteome</keyword>
<dbReference type="GO" id="GO:0009055">
    <property type="term" value="F:electron transfer activity"/>
    <property type="evidence" value="ECO:0007669"/>
    <property type="project" value="InterPro"/>
</dbReference>
<dbReference type="GO" id="GO:0004130">
    <property type="term" value="F:cytochrome-c peroxidase activity"/>
    <property type="evidence" value="ECO:0007669"/>
    <property type="project" value="UniProtKB-EC"/>
</dbReference>
<dbReference type="SUPFAM" id="SSF46626">
    <property type="entry name" value="Cytochrome c"/>
    <property type="match status" value="2"/>
</dbReference>
<dbReference type="SUPFAM" id="SSF49503">
    <property type="entry name" value="Cupredoxins"/>
    <property type="match status" value="1"/>
</dbReference>
<feature type="region of interest" description="Disordered" evidence="8">
    <location>
        <begin position="342"/>
        <end position="362"/>
    </location>
</feature>
<dbReference type="PROSITE" id="PS51007">
    <property type="entry name" value="CYTC"/>
    <property type="match status" value="2"/>
</dbReference>
<dbReference type="InterPro" id="IPR004852">
    <property type="entry name" value="Di-haem_cyt_c_peroxidsae"/>
</dbReference>
<reference evidence="10 11" key="1">
    <citation type="submission" date="2020-08" db="EMBL/GenBank/DDBJ databases">
        <title>Genomic Encyclopedia of Type Strains, Phase IV (KMG-IV): sequencing the most valuable type-strain genomes for metagenomic binning, comparative biology and taxonomic classification.</title>
        <authorList>
            <person name="Goeker M."/>
        </authorList>
    </citation>
    <scope>NUCLEOTIDE SEQUENCE [LARGE SCALE GENOMIC DNA]</scope>
    <source>
        <strain evidence="10 11">DSM 103737</strain>
    </source>
</reference>
<dbReference type="Gene3D" id="1.10.760.10">
    <property type="entry name" value="Cytochrome c-like domain"/>
    <property type="match status" value="2"/>
</dbReference>
<dbReference type="EC" id="1.11.1.5" evidence="10"/>
<proteinExistence type="predicted"/>
<evidence type="ECO:0000256" key="2">
    <source>
        <dbReference type="ARBA" id="ARBA00022617"/>
    </source>
</evidence>
<evidence type="ECO:0000256" key="4">
    <source>
        <dbReference type="ARBA" id="ARBA00022729"/>
    </source>
</evidence>
<sequence length="455" mass="48235">MARAGSRFGAAFDRAVRRPWRAAAGACAVVFCAGLSAAETPPSVAADVLAAFARPARRPSAEDDDARQVALGQALFFDTRLSGDGSLACASCHDPQLGFADGVPLGRGIAGSRLPRHTPALWNLAWGRTFFWDGRATSLESQSTGPIESPVEMGAKLEEVVARLSDGSAMRAAFAETFPERPVVDGLNLSRALAAFERTLVSPETRFDRFVAGERDALTADEIAGFHLFTGKAGCVACHSGWRFTDEAFHDIGLPGDDRGRGAALGLAAADHAFKTPSLREIAWTAPYMHDGALATLEDVVAHYEHGIVDRPTLSADLPKGLSLSEAERDQLIAFLGTLSSEDPPRSASLPPHVEAAPSSAGAVSVSTIGQAGKRFAPDHVRIRAGEGLTVVNDDTRTHNVRVDDPRLTYSSGAQEPGDKVVLSFEEPGQFLVTCGIHPEMRLTVEVAPQEPAPK</sequence>
<evidence type="ECO:0000256" key="6">
    <source>
        <dbReference type="ARBA" id="ARBA00023004"/>
    </source>
</evidence>
<dbReference type="InterPro" id="IPR009056">
    <property type="entry name" value="Cyt_c-like_dom"/>
</dbReference>
<evidence type="ECO:0000256" key="5">
    <source>
        <dbReference type="ARBA" id="ARBA00023002"/>
    </source>
</evidence>
<keyword evidence="5 10" id="KW-0560">Oxidoreductase</keyword>
<evidence type="ECO:0000259" key="9">
    <source>
        <dbReference type="PROSITE" id="PS51007"/>
    </source>
</evidence>
<dbReference type="RefSeq" id="WP_019401197.1">
    <property type="nucleotide sequence ID" value="NZ_JACIEN010000001.1"/>
</dbReference>
<keyword evidence="4" id="KW-0732">Signal</keyword>
<dbReference type="PANTHER" id="PTHR30600">
    <property type="entry name" value="CYTOCHROME C PEROXIDASE-RELATED"/>
    <property type="match status" value="1"/>
</dbReference>
<dbReference type="InterPro" id="IPR036909">
    <property type="entry name" value="Cyt_c-like_dom_sf"/>
</dbReference>